<sequence>MQKEFIFYKNYREKEKLREAFFQFTPKALYGADFRIWHRLGFWENSYIPYSFFKNEIMVSNASVCEMKIVLNGKEHNAIQLATVGTLPEYQYQGLSRKLIERILEDYESKTPFFFLFGNENILDFYPKFGFQRIEESCFVCKNLDRFRRKKSSPNFQILNPNSEKDRILFRRITSSSKPTTNRFGVIQYGFILSFYWIYAYPENFYYFPESDSILILHLDGKVLWIYDILCKNSFSISEFLSDWILDDLEKIRFGFCPDQFDFADLEIENFPTQTDSPLFVKGFQSALKSSFLFPMLART</sequence>
<evidence type="ECO:0000313" key="1">
    <source>
        <dbReference type="EMBL" id="EQA70529.1"/>
    </source>
</evidence>
<dbReference type="SUPFAM" id="SSF55729">
    <property type="entry name" value="Acyl-CoA N-acyltransferases (Nat)"/>
    <property type="match status" value="1"/>
</dbReference>
<dbReference type="EMBL" id="AKWY02000026">
    <property type="protein sequence ID" value="EQA70529.1"/>
    <property type="molecule type" value="Genomic_DNA"/>
</dbReference>
<gene>
    <name evidence="1" type="ORF">LEP1GSC059_4519</name>
</gene>
<protein>
    <submittedName>
        <fullName evidence="1">Acetyltransferase (GNAT) domain protein</fullName>
    </submittedName>
</protein>
<proteinExistence type="predicted"/>
<organism evidence="1 2">
    <name type="scientific">Leptospira noguchii serovar Panama str. CZ214</name>
    <dbReference type="NCBI Taxonomy" id="1001595"/>
    <lineage>
        <taxon>Bacteria</taxon>
        <taxon>Pseudomonadati</taxon>
        <taxon>Spirochaetota</taxon>
        <taxon>Spirochaetia</taxon>
        <taxon>Leptospirales</taxon>
        <taxon>Leptospiraceae</taxon>
        <taxon>Leptospira</taxon>
    </lineage>
</organism>
<dbReference type="Gene3D" id="3.40.630.30">
    <property type="match status" value="1"/>
</dbReference>
<name>T0FKB0_9LEPT</name>
<dbReference type="GeneID" id="43840976"/>
<reference evidence="1 2" key="1">
    <citation type="submission" date="2013-05" db="EMBL/GenBank/DDBJ databases">
        <authorList>
            <person name="Harkins D.M."/>
            <person name="Durkin A.S."/>
            <person name="Brinkac L.M."/>
            <person name="Haft D.H."/>
            <person name="Selengut J.D."/>
            <person name="Sanka R."/>
            <person name="DePew J."/>
            <person name="Purushe J."/>
            <person name="Hartskeerl R.A."/>
            <person name="Ahmed A."/>
            <person name="van der Linden H."/>
            <person name="Goris M.G.A."/>
            <person name="Vinetz J.M."/>
            <person name="Sutton G.G."/>
            <person name="Nierman W.C."/>
            <person name="Fouts D.E."/>
        </authorList>
    </citation>
    <scope>NUCLEOTIDE SEQUENCE [LARGE SCALE GENOMIC DNA]</scope>
    <source>
        <strain evidence="1 2">CZ214</strain>
    </source>
</reference>
<comment type="caution">
    <text evidence="1">The sequence shown here is derived from an EMBL/GenBank/DDBJ whole genome shotgun (WGS) entry which is preliminary data.</text>
</comment>
<keyword evidence="1" id="KW-0808">Transferase</keyword>
<dbReference type="AlphaFoldDB" id="T0FKB0"/>
<dbReference type="Proteomes" id="UP000015442">
    <property type="component" value="Unassembled WGS sequence"/>
</dbReference>
<accession>T0FKB0</accession>
<dbReference type="Pfam" id="PF13527">
    <property type="entry name" value="Acetyltransf_9"/>
    <property type="match status" value="1"/>
</dbReference>
<dbReference type="InterPro" id="IPR016181">
    <property type="entry name" value="Acyl_CoA_acyltransferase"/>
</dbReference>
<evidence type="ECO:0000313" key="2">
    <source>
        <dbReference type="Proteomes" id="UP000015442"/>
    </source>
</evidence>
<dbReference type="GO" id="GO:0016740">
    <property type="term" value="F:transferase activity"/>
    <property type="evidence" value="ECO:0007669"/>
    <property type="project" value="UniProtKB-KW"/>
</dbReference>
<dbReference type="RefSeq" id="WP_017213987.1">
    <property type="nucleotide sequence ID" value="NZ_AKWY02000026.1"/>
</dbReference>